<evidence type="ECO:0000256" key="3">
    <source>
        <dbReference type="ARBA" id="ARBA00022525"/>
    </source>
</evidence>
<protein>
    <recommendedName>
        <fullName evidence="12">galacturonan 1,4-alpha-galacturonidase</fullName>
        <ecNumber evidence="12">3.2.1.67</ecNumber>
    </recommendedName>
    <alternativeName>
        <fullName evidence="13">Galacturan 1,4-alpha-galacturonidase B</fullName>
    </alternativeName>
    <alternativeName>
        <fullName evidence="14">Poly(1,4-alpha-D-galacturonide)galacturonohydrolase B</fullName>
    </alternativeName>
</protein>
<evidence type="ECO:0000256" key="13">
    <source>
        <dbReference type="ARBA" id="ARBA00041473"/>
    </source>
</evidence>
<evidence type="ECO:0000256" key="1">
    <source>
        <dbReference type="ARBA" id="ARBA00004613"/>
    </source>
</evidence>
<name>A0A292PJR2_9PEZI</name>
<organism evidence="18 19">
    <name type="scientific">Tuber aestivum</name>
    <name type="common">summer truffle</name>
    <dbReference type="NCBI Taxonomy" id="59557"/>
    <lineage>
        <taxon>Eukaryota</taxon>
        <taxon>Fungi</taxon>
        <taxon>Dikarya</taxon>
        <taxon>Ascomycota</taxon>
        <taxon>Pezizomycotina</taxon>
        <taxon>Pezizomycetes</taxon>
        <taxon>Pezizales</taxon>
        <taxon>Tuberaceae</taxon>
        <taxon>Tuber</taxon>
    </lineage>
</organism>
<comment type="subcellular location">
    <subcellularLocation>
        <location evidence="1">Secreted</location>
    </subcellularLocation>
</comment>
<dbReference type="EMBL" id="LN891265">
    <property type="protein sequence ID" value="CUS07021.1"/>
    <property type="molecule type" value="Genomic_DNA"/>
</dbReference>
<dbReference type="AlphaFoldDB" id="A0A292PJR2"/>
<dbReference type="GO" id="GO:0071555">
    <property type="term" value="P:cell wall organization"/>
    <property type="evidence" value="ECO:0007669"/>
    <property type="project" value="UniProtKB-KW"/>
</dbReference>
<accession>A0A292PJR2</accession>
<evidence type="ECO:0000256" key="15">
    <source>
        <dbReference type="ARBA" id="ARBA00048766"/>
    </source>
</evidence>
<dbReference type="SUPFAM" id="SSF51126">
    <property type="entry name" value="Pectin lyase-like"/>
    <property type="match status" value="1"/>
</dbReference>
<comment type="function">
    <text evidence="11">Specific in hydrolyzing the terminal glycosidic bond of polygalacturonic acid and oligogalacturonates.</text>
</comment>
<keyword evidence="8" id="KW-0325">Glycoprotein</keyword>
<comment type="similarity">
    <text evidence="2 16">Belongs to the glycosyl hydrolase 28 family.</text>
</comment>
<dbReference type="PANTHER" id="PTHR31736:SF6">
    <property type="entry name" value="EXOPOLYGALACTURONASE B-RELATED"/>
    <property type="match status" value="1"/>
</dbReference>
<evidence type="ECO:0000313" key="18">
    <source>
        <dbReference type="EMBL" id="CUS07021.1"/>
    </source>
</evidence>
<evidence type="ECO:0000256" key="8">
    <source>
        <dbReference type="ARBA" id="ARBA00023180"/>
    </source>
</evidence>
<dbReference type="EC" id="3.2.1.67" evidence="12"/>
<keyword evidence="10" id="KW-0961">Cell wall biogenesis/degradation</keyword>
<proteinExistence type="inferred from homology"/>
<evidence type="ECO:0000256" key="9">
    <source>
        <dbReference type="ARBA" id="ARBA00023295"/>
    </source>
</evidence>
<dbReference type="GO" id="GO:0004650">
    <property type="term" value="F:polygalacturonase activity"/>
    <property type="evidence" value="ECO:0007669"/>
    <property type="project" value="InterPro"/>
</dbReference>
<evidence type="ECO:0000256" key="7">
    <source>
        <dbReference type="ARBA" id="ARBA00023157"/>
    </source>
</evidence>
<dbReference type="GO" id="GO:0005975">
    <property type="term" value="P:carbohydrate metabolic process"/>
    <property type="evidence" value="ECO:0007669"/>
    <property type="project" value="InterPro"/>
</dbReference>
<dbReference type="InterPro" id="IPR000743">
    <property type="entry name" value="Glyco_hydro_28"/>
</dbReference>
<feature type="signal peptide" evidence="17">
    <location>
        <begin position="1"/>
        <end position="19"/>
    </location>
</feature>
<keyword evidence="7" id="KW-1015">Disulfide bond</keyword>
<sequence>MKVSTVAIILAVAPFLSLAATETPNTISRPKDYYQGKPPKYQFPNRGNRKKVDIRASCNETDDISAEFLEGIRKANNGGTLVLKKGKMYVIGKKLDLTFLNDIQVQLDGQILFTNDIEYWQNNYFPHPFQNSISFWQWGGKDIVIEGRGEINGNGQAWYDGFAGKQILDPKNTYLRPILFTAVGATGLSVKGITMRNSPCWTNFLADSTDVIYDDVFIEAQSINQNRPKNTDGWDTYNVDRLTVTNSGANIGDDCFSPKPNTTNVFVQNLWCNGTNGVSMGSIGQYPGVMDIIENVYVQNVTMLNSKNGARLKAWAGSNVGYGRINNVTYEDFYVDNVDNPLILDQCYFNLNETECAKHPSEVDFTSITFLNFSGKSSAKRGRVTVEAVCSENAVCKDIYMEDINLHSPSGDPAVAICDGIKGGIGIPCLPANHTDAKAALKDKPKPPTATGT</sequence>
<dbReference type="Gene3D" id="2.160.20.10">
    <property type="entry name" value="Single-stranded right-handed beta-helix, Pectin lyase-like"/>
    <property type="match status" value="1"/>
</dbReference>
<dbReference type="Pfam" id="PF00295">
    <property type="entry name" value="Glyco_hydro_28"/>
    <property type="match status" value="1"/>
</dbReference>
<keyword evidence="5" id="KW-0677">Repeat</keyword>
<keyword evidence="9 16" id="KW-0326">Glycosidase</keyword>
<evidence type="ECO:0000256" key="17">
    <source>
        <dbReference type="SAM" id="SignalP"/>
    </source>
</evidence>
<dbReference type="FunFam" id="2.160.20.10:FF:000040">
    <property type="entry name" value="Probable exopolygalacturonase B"/>
    <property type="match status" value="1"/>
</dbReference>
<reference evidence="18" key="1">
    <citation type="submission" date="2015-10" db="EMBL/GenBank/DDBJ databases">
        <authorList>
            <person name="Regsiter A."/>
            <person name="william w."/>
        </authorList>
    </citation>
    <scope>NUCLEOTIDE SEQUENCE</scope>
    <source>
        <strain evidence="18">Montdore</strain>
    </source>
</reference>
<gene>
    <name evidence="18" type="ORF">GSTUAT00008907001</name>
</gene>
<evidence type="ECO:0000256" key="10">
    <source>
        <dbReference type="ARBA" id="ARBA00023316"/>
    </source>
</evidence>
<dbReference type="InterPro" id="IPR012334">
    <property type="entry name" value="Pectin_lyas_fold"/>
</dbReference>
<keyword evidence="3" id="KW-0964">Secreted</keyword>
<keyword evidence="6 16" id="KW-0378">Hydrolase</keyword>
<evidence type="ECO:0000256" key="2">
    <source>
        <dbReference type="ARBA" id="ARBA00008834"/>
    </source>
</evidence>
<dbReference type="GO" id="GO:0005576">
    <property type="term" value="C:extracellular region"/>
    <property type="evidence" value="ECO:0007669"/>
    <property type="project" value="UniProtKB-SubCell"/>
</dbReference>
<feature type="chain" id="PRO_5012787502" description="galacturonan 1,4-alpha-galacturonidase" evidence="17">
    <location>
        <begin position="20"/>
        <end position="453"/>
    </location>
</feature>
<dbReference type="PANTHER" id="PTHR31736">
    <property type="match status" value="1"/>
</dbReference>
<comment type="catalytic activity">
    <reaction evidence="15">
        <text>[(1-&gt;4)-alpha-D-galacturonosyl](n) + H2O = alpha-D-galacturonate + [(1-&gt;4)-alpha-D-galacturonosyl](n-1)</text>
        <dbReference type="Rhea" id="RHEA:14117"/>
        <dbReference type="Rhea" id="RHEA-COMP:14570"/>
        <dbReference type="Rhea" id="RHEA-COMP:14572"/>
        <dbReference type="ChEBI" id="CHEBI:15377"/>
        <dbReference type="ChEBI" id="CHEBI:58658"/>
        <dbReference type="ChEBI" id="CHEBI:140523"/>
        <dbReference type="EC" id="3.2.1.67"/>
    </reaction>
</comment>
<evidence type="ECO:0000256" key="4">
    <source>
        <dbReference type="ARBA" id="ARBA00022729"/>
    </source>
</evidence>
<dbReference type="GO" id="GO:0047911">
    <property type="term" value="F:galacturan 1,4-alpha-galacturonidase activity"/>
    <property type="evidence" value="ECO:0007669"/>
    <property type="project" value="UniProtKB-EC"/>
</dbReference>
<evidence type="ECO:0000256" key="6">
    <source>
        <dbReference type="ARBA" id="ARBA00022801"/>
    </source>
</evidence>
<dbReference type="InterPro" id="IPR011050">
    <property type="entry name" value="Pectin_lyase_fold/virulence"/>
</dbReference>
<evidence type="ECO:0000256" key="16">
    <source>
        <dbReference type="RuleBase" id="RU361169"/>
    </source>
</evidence>
<evidence type="ECO:0000256" key="11">
    <source>
        <dbReference type="ARBA" id="ARBA00037312"/>
    </source>
</evidence>
<evidence type="ECO:0000256" key="5">
    <source>
        <dbReference type="ARBA" id="ARBA00022737"/>
    </source>
</evidence>
<keyword evidence="19" id="KW-1185">Reference proteome</keyword>
<dbReference type="Proteomes" id="UP001412239">
    <property type="component" value="Unassembled WGS sequence"/>
</dbReference>
<evidence type="ECO:0000256" key="12">
    <source>
        <dbReference type="ARBA" id="ARBA00038933"/>
    </source>
</evidence>
<keyword evidence="4 17" id="KW-0732">Signal</keyword>
<evidence type="ECO:0000256" key="14">
    <source>
        <dbReference type="ARBA" id="ARBA00042261"/>
    </source>
</evidence>
<evidence type="ECO:0000313" key="19">
    <source>
        <dbReference type="Proteomes" id="UP001412239"/>
    </source>
</evidence>